<dbReference type="Proteomes" id="UP000002009">
    <property type="component" value="Chromosome 14"/>
</dbReference>
<dbReference type="InterPro" id="IPR002562">
    <property type="entry name" value="3'-5'_exonuclease_dom"/>
</dbReference>
<proteinExistence type="predicted"/>
<dbReference type="eggNOG" id="KOG0950">
    <property type="taxonomic scope" value="Eukaryota"/>
</dbReference>
<sequence>MLAGSTTPAGDLACRAATSLAVRARATRTFARHASTSHATRNGGFAAGPVRRHSKFWGERCSPAWRRSMSVRSAVAFPDDAVESADSDEENDDKPPKILRFNGDKISLHKTNGNGNGRRAASGVYELDVDADDKRAASSATDDDKPSNLAGLIDEVAIVEDAAEARRVLKILMANTGDADRPVYHAVDTEVSHIDVSEQCPVGHGRVTCFSVYCGPDVDFGASQSGGNGSKNSRKNGSTGPAGGKPKTLLWVDTMSLGDEGWKIFKPYFESPDVKKVWHNYGFDRHVIENHGVKLAGFAADTMHMARLWNSNRKLEGGYSLEALSSDPKVMSDAGEMYSEAGEELIRSKRGMKKIFGKAKLKKDGTPGKTVILPPIDEIQTDPEQRETWIEYSALDAQATWFLRESLEAKLRGIDCEACPVLSKKPTFRRCSNLWDFYVHYLREFGEVLTDMESNGMYVDKAHLADAEKRALEDKKVAEDYFRAWATGKCPAAEHMNVGSGIQVRQLLFAGAPNKRRDKPGVEKTREFAMVSKEWTEWDENGREGKAPKKAAKFELHGITKRNLQPPVYTTTGLPAVSSVVLRALAGKPGAARELVDNWDALADDQKKDEALAKKCGSAFLAFGGGFDGVEACAAIDALNDVAAIDTLLSNFIIPLQSDNLRGFNGRVHAALNINTETGRLSARRPSLQNQPALEKDRYGIRKAFSAEPGNILIVADYGQLELRLLAHMAGCVSMREAFEAGGDFHSRTAMGMYKEIREAMEQGKCLLEYGDIDDDAGGEKPALVKDMFASERRKAKVLNFSIAYGKTAHGLAKDFGVSTREAEETVDLWYSDRPEVREWQAVQHKKAAEKGKVNTLLGRHRNLPEASSSDEMRRGHALRASINTPIQGGAADIAMLAMIQIHRCPRLRELGFKLLMQIHDEVILEGPEEHRDEALALVKLHMEKPFNDHENLCDVELSVDGDYAKTWFEAK</sequence>
<dbReference type="Gene3D" id="1.10.150.20">
    <property type="entry name" value="5' to 3' exonuclease, C-terminal subdomain"/>
    <property type="match status" value="1"/>
</dbReference>
<dbReference type="Gene3D" id="3.30.420.10">
    <property type="entry name" value="Ribonuclease H-like superfamily/Ribonuclease H"/>
    <property type="match status" value="1"/>
</dbReference>
<dbReference type="Pfam" id="PF01612">
    <property type="entry name" value="DNA_pol_A_exo1"/>
    <property type="match status" value="1"/>
</dbReference>
<dbReference type="GO" id="GO:0003677">
    <property type="term" value="F:DNA binding"/>
    <property type="evidence" value="ECO:0007669"/>
    <property type="project" value="InterPro"/>
</dbReference>
<feature type="domain" description="DNA-directed DNA polymerase family A palm" evidence="3">
    <location>
        <begin position="701"/>
        <end position="931"/>
    </location>
</feature>
<dbReference type="InterPro" id="IPR012337">
    <property type="entry name" value="RNaseH-like_sf"/>
</dbReference>
<feature type="compositionally biased region" description="Acidic residues" evidence="2">
    <location>
        <begin position="81"/>
        <end position="92"/>
    </location>
</feature>
<dbReference type="SUPFAM" id="SSF56672">
    <property type="entry name" value="DNA/RNA polymerases"/>
    <property type="match status" value="1"/>
</dbReference>
<keyword evidence="5" id="KW-1185">Reference proteome</keyword>
<dbReference type="AlphaFoldDB" id="C1EH81"/>
<gene>
    <name evidence="4" type="ORF">MICPUN_104126</name>
</gene>
<name>C1EH81_MICCC</name>
<dbReference type="OMA" id="QSNAQEW"/>
<organism evidence="4 5">
    <name type="scientific">Micromonas commoda (strain RCC299 / NOUM17 / CCMP2709)</name>
    <name type="common">Picoplanktonic green alga</name>
    <dbReference type="NCBI Taxonomy" id="296587"/>
    <lineage>
        <taxon>Eukaryota</taxon>
        <taxon>Viridiplantae</taxon>
        <taxon>Chlorophyta</taxon>
        <taxon>Mamiellophyceae</taxon>
        <taxon>Mamiellales</taxon>
        <taxon>Mamiellaceae</taxon>
        <taxon>Micromonas</taxon>
    </lineage>
</organism>
<dbReference type="InterPro" id="IPR036397">
    <property type="entry name" value="RNaseH_sf"/>
</dbReference>
<dbReference type="KEGG" id="mis:MICPUN_104126"/>
<dbReference type="PANTHER" id="PTHR10133">
    <property type="entry name" value="DNA POLYMERASE I"/>
    <property type="match status" value="1"/>
</dbReference>
<dbReference type="CDD" id="cd06139">
    <property type="entry name" value="DNA_polA_I_Ecoli_like_exo"/>
    <property type="match status" value="1"/>
</dbReference>
<dbReference type="RefSeq" id="XP_002506202.1">
    <property type="nucleotide sequence ID" value="XM_002506156.1"/>
</dbReference>
<reference evidence="4 5" key="1">
    <citation type="journal article" date="2009" name="Science">
        <title>Green evolution and dynamic adaptations revealed by genomes of the marine picoeukaryotes Micromonas.</title>
        <authorList>
            <person name="Worden A.Z."/>
            <person name="Lee J.H."/>
            <person name="Mock T."/>
            <person name="Rouze P."/>
            <person name="Simmons M.P."/>
            <person name="Aerts A.L."/>
            <person name="Allen A.E."/>
            <person name="Cuvelier M.L."/>
            <person name="Derelle E."/>
            <person name="Everett M.V."/>
            <person name="Foulon E."/>
            <person name="Grimwood J."/>
            <person name="Gundlach H."/>
            <person name="Henrissat B."/>
            <person name="Napoli C."/>
            <person name="McDonald S.M."/>
            <person name="Parker M.S."/>
            <person name="Rombauts S."/>
            <person name="Salamov A."/>
            <person name="Von Dassow P."/>
            <person name="Badger J.H."/>
            <person name="Coutinho P.M."/>
            <person name="Demir E."/>
            <person name="Dubchak I."/>
            <person name="Gentemann C."/>
            <person name="Eikrem W."/>
            <person name="Gready J.E."/>
            <person name="John U."/>
            <person name="Lanier W."/>
            <person name="Lindquist E.A."/>
            <person name="Lucas S."/>
            <person name="Mayer K.F."/>
            <person name="Moreau H."/>
            <person name="Not F."/>
            <person name="Otillar R."/>
            <person name="Panaud O."/>
            <person name="Pangilinan J."/>
            <person name="Paulsen I."/>
            <person name="Piegu B."/>
            <person name="Poliakov A."/>
            <person name="Robbens S."/>
            <person name="Schmutz J."/>
            <person name="Toulza E."/>
            <person name="Wyss T."/>
            <person name="Zelensky A."/>
            <person name="Zhou K."/>
            <person name="Armbrust E.V."/>
            <person name="Bhattacharya D."/>
            <person name="Goodenough U.W."/>
            <person name="Van de Peer Y."/>
            <person name="Grigoriev I.V."/>
        </authorList>
    </citation>
    <scope>NUCLEOTIDE SEQUENCE [LARGE SCALE GENOMIC DNA]</scope>
    <source>
        <strain evidence="5">RCC299 / NOUM17</strain>
    </source>
</reference>
<evidence type="ECO:0000313" key="4">
    <source>
        <dbReference type="EMBL" id="ACO67460.1"/>
    </source>
</evidence>
<dbReference type="PANTHER" id="PTHR10133:SF27">
    <property type="entry name" value="DNA POLYMERASE NU"/>
    <property type="match status" value="1"/>
</dbReference>
<keyword evidence="1" id="KW-0235">DNA replication</keyword>
<dbReference type="InParanoid" id="C1EH81"/>
<evidence type="ECO:0000313" key="5">
    <source>
        <dbReference type="Proteomes" id="UP000002009"/>
    </source>
</evidence>
<dbReference type="InterPro" id="IPR001098">
    <property type="entry name" value="DNA-dir_DNA_pol_A_palm_dom"/>
</dbReference>
<dbReference type="InterPro" id="IPR002298">
    <property type="entry name" value="DNA_polymerase_A"/>
</dbReference>
<protein>
    <recommendedName>
        <fullName evidence="3">DNA-directed DNA polymerase family A palm domain-containing protein</fullName>
    </recommendedName>
</protein>
<dbReference type="SUPFAM" id="SSF53098">
    <property type="entry name" value="Ribonuclease H-like"/>
    <property type="match status" value="1"/>
</dbReference>
<dbReference type="SMART" id="SM00482">
    <property type="entry name" value="POLAc"/>
    <property type="match status" value="1"/>
</dbReference>
<dbReference type="Pfam" id="PF00476">
    <property type="entry name" value="DNA_pol_A"/>
    <property type="match status" value="2"/>
</dbReference>
<feature type="region of interest" description="Disordered" evidence="2">
    <location>
        <begin position="81"/>
        <end position="100"/>
    </location>
</feature>
<dbReference type="PRINTS" id="PR00868">
    <property type="entry name" value="DNAPOLI"/>
</dbReference>
<dbReference type="InterPro" id="IPR043502">
    <property type="entry name" value="DNA/RNA_pol_sf"/>
</dbReference>
<feature type="region of interest" description="Disordered" evidence="2">
    <location>
        <begin position="223"/>
        <end position="246"/>
    </location>
</feature>
<dbReference type="EMBL" id="CP001332">
    <property type="protein sequence ID" value="ACO67460.1"/>
    <property type="molecule type" value="Genomic_DNA"/>
</dbReference>
<evidence type="ECO:0000256" key="1">
    <source>
        <dbReference type="ARBA" id="ARBA00022705"/>
    </source>
</evidence>
<evidence type="ECO:0000256" key="2">
    <source>
        <dbReference type="SAM" id="MobiDB-lite"/>
    </source>
</evidence>
<dbReference type="STRING" id="296587.C1EH81"/>
<dbReference type="CDD" id="cd08640">
    <property type="entry name" value="DNA_pol_A_plastid_like"/>
    <property type="match status" value="1"/>
</dbReference>
<dbReference type="GO" id="GO:0006261">
    <property type="term" value="P:DNA-templated DNA replication"/>
    <property type="evidence" value="ECO:0007669"/>
    <property type="project" value="InterPro"/>
</dbReference>
<dbReference type="FunCoup" id="C1EH81">
    <property type="interactions" value="272"/>
</dbReference>
<dbReference type="Gene3D" id="3.30.70.370">
    <property type="match status" value="1"/>
</dbReference>
<dbReference type="GO" id="GO:0006302">
    <property type="term" value="P:double-strand break repair"/>
    <property type="evidence" value="ECO:0007669"/>
    <property type="project" value="TreeGrafter"/>
</dbReference>
<dbReference type="GeneID" id="8248923"/>
<dbReference type="GO" id="GO:0008408">
    <property type="term" value="F:3'-5' exonuclease activity"/>
    <property type="evidence" value="ECO:0007669"/>
    <property type="project" value="InterPro"/>
</dbReference>
<dbReference type="GO" id="GO:0003887">
    <property type="term" value="F:DNA-directed DNA polymerase activity"/>
    <property type="evidence" value="ECO:0007669"/>
    <property type="project" value="InterPro"/>
</dbReference>
<evidence type="ECO:0000259" key="3">
    <source>
        <dbReference type="SMART" id="SM00482"/>
    </source>
</evidence>
<dbReference type="OrthoDB" id="275278at2759"/>
<accession>C1EH81</accession>